<dbReference type="Pfam" id="PF04542">
    <property type="entry name" value="Sigma70_r2"/>
    <property type="match status" value="1"/>
</dbReference>
<sequence>MGMSDMASMTVTPATDADESCERSSRVAPSLPFVEEPSAVAPMDARELSRQFLARLSEVEEGTREYQYVRHTLIEMNLSLVRYAASRFRGSGEEREDVVQVGTIGLIKAIDRFDVDREVEFTSFAVPYIVGEIKRFFRDTKWSVHVPRRLQEARIQLARAGEELSSRLGRRPTDAELAELMCLTEEEVTEARKAANGYHSSSLDSLLSPADAPGPGEDGSLYEVLGEDDYALELVEDFQTLAPLIDQLDERDRLVLHLRFVEERTQEEIGEEIGVSQMQVSRVLRRIIGGLRQGLMATD</sequence>
<dbReference type="InterPro" id="IPR007624">
    <property type="entry name" value="RNA_pol_sigma70_r3"/>
</dbReference>
<dbReference type="Gene3D" id="1.20.140.160">
    <property type="match status" value="1"/>
</dbReference>
<dbReference type="InterPro" id="IPR013325">
    <property type="entry name" value="RNA_pol_sigma_r2"/>
</dbReference>
<dbReference type="CDD" id="cd06171">
    <property type="entry name" value="Sigma70_r4"/>
    <property type="match status" value="1"/>
</dbReference>
<dbReference type="PROSITE" id="PS00715">
    <property type="entry name" value="SIGMA70_1"/>
    <property type="match status" value="1"/>
</dbReference>
<dbReference type="NCBIfam" id="TIGR02937">
    <property type="entry name" value="sigma70-ECF"/>
    <property type="match status" value="1"/>
</dbReference>
<dbReference type="InterPro" id="IPR000943">
    <property type="entry name" value="RNA_pol_sigma70"/>
</dbReference>
<dbReference type="InterPro" id="IPR007627">
    <property type="entry name" value="RNA_pol_sigma70_r2"/>
</dbReference>
<keyword evidence="8" id="KW-1185">Reference proteome</keyword>
<dbReference type="InterPro" id="IPR013324">
    <property type="entry name" value="RNA_pol_sigma_r3/r4-like"/>
</dbReference>
<feature type="region of interest" description="Disordered" evidence="5">
    <location>
        <begin position="1"/>
        <end position="28"/>
    </location>
</feature>
<dbReference type="Pfam" id="PF04539">
    <property type="entry name" value="Sigma70_r3"/>
    <property type="match status" value="1"/>
</dbReference>
<evidence type="ECO:0000256" key="5">
    <source>
        <dbReference type="SAM" id="MobiDB-lite"/>
    </source>
</evidence>
<evidence type="ECO:0000256" key="4">
    <source>
        <dbReference type="ARBA" id="ARBA00023163"/>
    </source>
</evidence>
<dbReference type="EMBL" id="BAAARJ010000006">
    <property type="protein sequence ID" value="GAA2608297.1"/>
    <property type="molecule type" value="Genomic_DNA"/>
</dbReference>
<evidence type="ECO:0000256" key="3">
    <source>
        <dbReference type="ARBA" id="ARBA00023125"/>
    </source>
</evidence>
<protein>
    <submittedName>
        <fullName evidence="7">RNA polymerase sigma factor SigF</fullName>
    </submittedName>
</protein>
<organism evidence="7 8">
    <name type="scientific">Streptomyces axinellae</name>
    <dbReference type="NCBI Taxonomy" id="552788"/>
    <lineage>
        <taxon>Bacteria</taxon>
        <taxon>Bacillati</taxon>
        <taxon>Actinomycetota</taxon>
        <taxon>Actinomycetes</taxon>
        <taxon>Kitasatosporales</taxon>
        <taxon>Streptomycetaceae</taxon>
        <taxon>Streptomyces</taxon>
    </lineage>
</organism>
<dbReference type="Gene3D" id="1.20.120.1810">
    <property type="match status" value="1"/>
</dbReference>
<reference evidence="7 8" key="1">
    <citation type="journal article" date="2019" name="Int. J. Syst. Evol. Microbiol.">
        <title>The Global Catalogue of Microorganisms (GCM) 10K type strain sequencing project: providing services to taxonomists for standard genome sequencing and annotation.</title>
        <authorList>
            <consortium name="The Broad Institute Genomics Platform"/>
            <consortium name="The Broad Institute Genome Sequencing Center for Infectious Disease"/>
            <person name="Wu L."/>
            <person name="Ma J."/>
        </authorList>
    </citation>
    <scope>NUCLEOTIDE SEQUENCE [LARGE SCALE GENOMIC DNA]</scope>
    <source>
        <strain evidence="7 8">JCM 16373</strain>
    </source>
</reference>
<accession>A0ABN3PYA8</accession>
<keyword evidence="1" id="KW-0805">Transcription regulation</keyword>
<dbReference type="InterPro" id="IPR007630">
    <property type="entry name" value="RNA_pol_sigma70_r4"/>
</dbReference>
<dbReference type="PANTHER" id="PTHR30385:SF4">
    <property type="entry name" value="RNA POLYMERASE SIGMA-E FACTOR"/>
    <property type="match status" value="1"/>
</dbReference>
<dbReference type="InterPro" id="IPR014322">
    <property type="entry name" value="RNA_pol_sigma-B/F/G"/>
</dbReference>
<evidence type="ECO:0000313" key="7">
    <source>
        <dbReference type="EMBL" id="GAA2608297.1"/>
    </source>
</evidence>
<keyword evidence="4" id="KW-0804">Transcription</keyword>
<feature type="domain" description="RNA polymerase sigma-70" evidence="6">
    <location>
        <begin position="97"/>
        <end position="110"/>
    </location>
</feature>
<dbReference type="PRINTS" id="PR00046">
    <property type="entry name" value="SIGMA70FCT"/>
</dbReference>
<dbReference type="Proteomes" id="UP001501447">
    <property type="component" value="Unassembled WGS sequence"/>
</dbReference>
<evidence type="ECO:0000256" key="2">
    <source>
        <dbReference type="ARBA" id="ARBA00023082"/>
    </source>
</evidence>
<keyword evidence="3" id="KW-0238">DNA-binding</keyword>
<comment type="caution">
    <text evidence="7">The sequence shown here is derived from an EMBL/GenBank/DDBJ whole genome shotgun (WGS) entry which is preliminary data.</text>
</comment>
<keyword evidence="2" id="KW-0731">Sigma factor</keyword>
<dbReference type="PANTHER" id="PTHR30385">
    <property type="entry name" value="SIGMA FACTOR F FLAGELLAR"/>
    <property type="match status" value="1"/>
</dbReference>
<dbReference type="SUPFAM" id="SSF88946">
    <property type="entry name" value="Sigma2 domain of RNA polymerase sigma factors"/>
    <property type="match status" value="1"/>
</dbReference>
<gene>
    <name evidence="7" type="ORF">GCM10009863_22130</name>
</gene>
<dbReference type="SUPFAM" id="SSF88659">
    <property type="entry name" value="Sigma3 and sigma4 domains of RNA polymerase sigma factors"/>
    <property type="match status" value="2"/>
</dbReference>
<dbReference type="Pfam" id="PF04545">
    <property type="entry name" value="Sigma70_r4"/>
    <property type="match status" value="1"/>
</dbReference>
<dbReference type="InterPro" id="IPR014284">
    <property type="entry name" value="RNA_pol_sigma-70_dom"/>
</dbReference>
<name>A0ABN3PYA8_9ACTN</name>
<proteinExistence type="predicted"/>
<evidence type="ECO:0000256" key="1">
    <source>
        <dbReference type="ARBA" id="ARBA00023015"/>
    </source>
</evidence>
<evidence type="ECO:0000259" key="6">
    <source>
        <dbReference type="PROSITE" id="PS00715"/>
    </source>
</evidence>
<evidence type="ECO:0000313" key="8">
    <source>
        <dbReference type="Proteomes" id="UP001501447"/>
    </source>
</evidence>
<dbReference type="NCBIfam" id="TIGR02980">
    <property type="entry name" value="SigBFG"/>
    <property type="match status" value="1"/>
</dbReference>